<feature type="region of interest" description="Disordered" evidence="1">
    <location>
        <begin position="56"/>
        <end position="77"/>
    </location>
</feature>
<evidence type="ECO:0000313" key="2">
    <source>
        <dbReference type="EMBL" id="QDU90372.1"/>
    </source>
</evidence>
<accession>A0A518DG13</accession>
<dbReference type="KEGG" id="pnd:Pla175_37760"/>
<gene>
    <name evidence="2" type="ORF">Pla175_37760</name>
</gene>
<reference evidence="2 3" key="1">
    <citation type="submission" date="2019-02" db="EMBL/GenBank/DDBJ databases">
        <title>Deep-cultivation of Planctomycetes and their phenomic and genomic characterization uncovers novel biology.</title>
        <authorList>
            <person name="Wiegand S."/>
            <person name="Jogler M."/>
            <person name="Boedeker C."/>
            <person name="Pinto D."/>
            <person name="Vollmers J."/>
            <person name="Rivas-Marin E."/>
            <person name="Kohn T."/>
            <person name="Peeters S.H."/>
            <person name="Heuer A."/>
            <person name="Rast P."/>
            <person name="Oberbeckmann S."/>
            <person name="Bunk B."/>
            <person name="Jeske O."/>
            <person name="Meyerdierks A."/>
            <person name="Storesund J.E."/>
            <person name="Kallscheuer N."/>
            <person name="Luecker S."/>
            <person name="Lage O.M."/>
            <person name="Pohl T."/>
            <person name="Merkel B.J."/>
            <person name="Hornburger P."/>
            <person name="Mueller R.-W."/>
            <person name="Bruemmer F."/>
            <person name="Labrenz M."/>
            <person name="Spormann A.M."/>
            <person name="Op den Camp H."/>
            <person name="Overmann J."/>
            <person name="Amann R."/>
            <person name="Jetten M.S.M."/>
            <person name="Mascher T."/>
            <person name="Medema M.H."/>
            <person name="Devos D.P."/>
            <person name="Kaster A.-K."/>
            <person name="Ovreas L."/>
            <person name="Rohde M."/>
            <person name="Galperin M.Y."/>
            <person name="Jogler C."/>
        </authorList>
    </citation>
    <scope>NUCLEOTIDE SEQUENCE [LARGE SCALE GENOMIC DNA]</scope>
    <source>
        <strain evidence="2 3">Pla175</strain>
    </source>
</reference>
<evidence type="ECO:0000313" key="3">
    <source>
        <dbReference type="Proteomes" id="UP000317429"/>
    </source>
</evidence>
<evidence type="ECO:0000256" key="1">
    <source>
        <dbReference type="SAM" id="MobiDB-lite"/>
    </source>
</evidence>
<keyword evidence="3" id="KW-1185">Reference proteome</keyword>
<organism evidence="2 3">
    <name type="scientific">Pirellulimonas nuda</name>
    <dbReference type="NCBI Taxonomy" id="2528009"/>
    <lineage>
        <taxon>Bacteria</taxon>
        <taxon>Pseudomonadati</taxon>
        <taxon>Planctomycetota</taxon>
        <taxon>Planctomycetia</taxon>
        <taxon>Pirellulales</taxon>
        <taxon>Lacipirellulaceae</taxon>
        <taxon>Pirellulimonas</taxon>
    </lineage>
</organism>
<protein>
    <submittedName>
        <fullName evidence="2">Uncharacterized protein</fullName>
    </submittedName>
</protein>
<dbReference type="AlphaFoldDB" id="A0A518DG13"/>
<proteinExistence type="predicted"/>
<sequence length="77" mass="8195">MHQACRVPGAMPTLAWACNKGPQPIEPRMPTQAWAWHPAAAEAPCLACHSDRPGEAIPVPMKSRNLAGLPSSSPTSR</sequence>
<name>A0A518DG13_9BACT</name>
<dbReference type="EMBL" id="CP036291">
    <property type="protein sequence ID" value="QDU90372.1"/>
    <property type="molecule type" value="Genomic_DNA"/>
</dbReference>
<dbReference type="Proteomes" id="UP000317429">
    <property type="component" value="Chromosome"/>
</dbReference>